<protein>
    <recommendedName>
        <fullName evidence="1">AB hydrolase-1 domain-containing protein</fullName>
    </recommendedName>
</protein>
<dbReference type="PANTHER" id="PTHR43194">
    <property type="entry name" value="HYDROLASE ALPHA/BETA FOLD FAMILY"/>
    <property type="match status" value="1"/>
</dbReference>
<proteinExistence type="predicted"/>
<evidence type="ECO:0000259" key="1">
    <source>
        <dbReference type="Pfam" id="PF00561"/>
    </source>
</evidence>
<dbReference type="SUPFAM" id="SSF53474">
    <property type="entry name" value="alpha/beta-Hydrolases"/>
    <property type="match status" value="1"/>
</dbReference>
<dbReference type="InterPro" id="IPR029058">
    <property type="entry name" value="AB_hydrolase_fold"/>
</dbReference>
<sequence>MEIKNNTTFMALSPHNGLSYKYIAPNSADGFTFVCFNSLTGDKTMWETGIGAKFINQGHGLLTWNMRGQANSPFSNGEIHEDNIVADAIRLLKKVEPQNPVFIGLSVGGLYAAKVHLGKESYPCLGLVLINTLREIGPRLSWINKSLVRLVETGGLDLLRDVYSPLLFGEKWQAQNRENFLKSYSYTPIKKNDGAWHLLKAGENTKWNVNWETINVPVFNITGLQDQIFRNDKIIAEMLTQFQNIKSIEYKDAGHMIPVEIPEQLAKDILKFIERL</sequence>
<name>A0A381S1G5_9ZZZZ</name>
<organism evidence="2">
    <name type="scientific">marine metagenome</name>
    <dbReference type="NCBI Taxonomy" id="408172"/>
    <lineage>
        <taxon>unclassified sequences</taxon>
        <taxon>metagenomes</taxon>
        <taxon>ecological metagenomes</taxon>
    </lineage>
</organism>
<feature type="domain" description="AB hydrolase-1" evidence="1">
    <location>
        <begin position="33"/>
        <end position="259"/>
    </location>
</feature>
<dbReference type="Pfam" id="PF00561">
    <property type="entry name" value="Abhydrolase_1"/>
    <property type="match status" value="1"/>
</dbReference>
<gene>
    <name evidence="2" type="ORF">METZ01_LOCUS50083</name>
</gene>
<dbReference type="InterPro" id="IPR050228">
    <property type="entry name" value="Carboxylesterase_BioH"/>
</dbReference>
<reference evidence="2" key="1">
    <citation type="submission" date="2018-05" db="EMBL/GenBank/DDBJ databases">
        <authorList>
            <person name="Lanie J.A."/>
            <person name="Ng W.-L."/>
            <person name="Kazmierczak K.M."/>
            <person name="Andrzejewski T.M."/>
            <person name="Davidsen T.M."/>
            <person name="Wayne K.J."/>
            <person name="Tettelin H."/>
            <person name="Glass J.I."/>
            <person name="Rusch D."/>
            <person name="Podicherti R."/>
            <person name="Tsui H.-C.T."/>
            <person name="Winkler M.E."/>
        </authorList>
    </citation>
    <scope>NUCLEOTIDE SEQUENCE</scope>
</reference>
<dbReference type="PANTHER" id="PTHR43194:SF2">
    <property type="entry name" value="PEROXISOMAL MEMBRANE PROTEIN LPX1"/>
    <property type="match status" value="1"/>
</dbReference>
<dbReference type="InterPro" id="IPR000073">
    <property type="entry name" value="AB_hydrolase_1"/>
</dbReference>
<dbReference type="Gene3D" id="3.40.50.1820">
    <property type="entry name" value="alpha/beta hydrolase"/>
    <property type="match status" value="1"/>
</dbReference>
<accession>A0A381S1G5</accession>
<evidence type="ECO:0000313" key="2">
    <source>
        <dbReference type="EMBL" id="SUZ97229.1"/>
    </source>
</evidence>
<dbReference type="EMBL" id="UINC01002489">
    <property type="protein sequence ID" value="SUZ97229.1"/>
    <property type="molecule type" value="Genomic_DNA"/>
</dbReference>
<dbReference type="AlphaFoldDB" id="A0A381S1G5"/>